<organism evidence="2 3">
    <name type="scientific">Pleurodeles waltl</name>
    <name type="common">Iberian ribbed newt</name>
    <dbReference type="NCBI Taxonomy" id="8319"/>
    <lineage>
        <taxon>Eukaryota</taxon>
        <taxon>Metazoa</taxon>
        <taxon>Chordata</taxon>
        <taxon>Craniata</taxon>
        <taxon>Vertebrata</taxon>
        <taxon>Euteleostomi</taxon>
        <taxon>Amphibia</taxon>
        <taxon>Batrachia</taxon>
        <taxon>Caudata</taxon>
        <taxon>Salamandroidea</taxon>
        <taxon>Salamandridae</taxon>
        <taxon>Pleurodelinae</taxon>
        <taxon>Pleurodeles</taxon>
    </lineage>
</organism>
<feature type="region of interest" description="Disordered" evidence="1">
    <location>
        <begin position="15"/>
        <end position="35"/>
    </location>
</feature>
<name>A0AAV7M9G4_PLEWA</name>
<comment type="caution">
    <text evidence="2">The sequence shown here is derived from an EMBL/GenBank/DDBJ whole genome shotgun (WGS) entry which is preliminary data.</text>
</comment>
<dbReference type="EMBL" id="JANPWB010000014">
    <property type="protein sequence ID" value="KAJ1100031.1"/>
    <property type="molecule type" value="Genomic_DNA"/>
</dbReference>
<sequence length="70" mass="7662">MIAAVILTFPLGRRATAKKPPAGPAGKPLQQGSRLRMEPAELKGLRRVQWHPSRFSESALQTLKILMGPC</sequence>
<evidence type="ECO:0000256" key="1">
    <source>
        <dbReference type="SAM" id="MobiDB-lite"/>
    </source>
</evidence>
<keyword evidence="3" id="KW-1185">Reference proteome</keyword>
<feature type="compositionally biased region" description="Low complexity" evidence="1">
    <location>
        <begin position="18"/>
        <end position="28"/>
    </location>
</feature>
<proteinExistence type="predicted"/>
<evidence type="ECO:0000313" key="2">
    <source>
        <dbReference type="EMBL" id="KAJ1100031.1"/>
    </source>
</evidence>
<protein>
    <submittedName>
        <fullName evidence="2">Uncharacterized protein</fullName>
    </submittedName>
</protein>
<dbReference type="Proteomes" id="UP001066276">
    <property type="component" value="Chromosome 10"/>
</dbReference>
<accession>A0AAV7M9G4</accession>
<dbReference type="AlphaFoldDB" id="A0AAV7M9G4"/>
<gene>
    <name evidence="2" type="ORF">NDU88_005120</name>
</gene>
<evidence type="ECO:0000313" key="3">
    <source>
        <dbReference type="Proteomes" id="UP001066276"/>
    </source>
</evidence>
<reference evidence="2" key="1">
    <citation type="journal article" date="2022" name="bioRxiv">
        <title>Sequencing and chromosome-scale assembly of the giantPleurodeles waltlgenome.</title>
        <authorList>
            <person name="Brown T."/>
            <person name="Elewa A."/>
            <person name="Iarovenko S."/>
            <person name="Subramanian E."/>
            <person name="Araus A.J."/>
            <person name="Petzold A."/>
            <person name="Susuki M."/>
            <person name="Suzuki K.-i.T."/>
            <person name="Hayashi T."/>
            <person name="Toyoda A."/>
            <person name="Oliveira C."/>
            <person name="Osipova E."/>
            <person name="Leigh N.D."/>
            <person name="Simon A."/>
            <person name="Yun M.H."/>
        </authorList>
    </citation>
    <scope>NUCLEOTIDE SEQUENCE</scope>
    <source>
        <strain evidence="2">20211129_DDA</strain>
        <tissue evidence="2">Liver</tissue>
    </source>
</reference>